<dbReference type="EMBL" id="LIUT01000001">
    <property type="protein sequence ID" value="KOR88327.1"/>
    <property type="molecule type" value="Genomic_DNA"/>
</dbReference>
<dbReference type="OrthoDB" id="9787572at2"/>
<evidence type="ECO:0000313" key="2">
    <source>
        <dbReference type="Proteomes" id="UP000036932"/>
    </source>
</evidence>
<dbReference type="Pfam" id="PF13242">
    <property type="entry name" value="Hydrolase_like"/>
    <property type="match status" value="1"/>
</dbReference>
<gene>
    <name evidence="1" type="ORF">AM231_03655</name>
</gene>
<dbReference type="GO" id="GO:0008962">
    <property type="term" value="F:phosphatidylglycerophosphatase activity"/>
    <property type="evidence" value="ECO:0007669"/>
    <property type="project" value="InterPro"/>
</dbReference>
<name>A0A0M1P1Q4_9BACL</name>
<comment type="caution">
    <text evidence="1">The sequence shown here is derived from an EMBL/GenBank/DDBJ whole genome shotgun (WGS) entry which is preliminary data.</text>
</comment>
<dbReference type="CDD" id="cd16416">
    <property type="entry name" value="HAD_BsYqeG-like"/>
    <property type="match status" value="1"/>
</dbReference>
<dbReference type="Gene3D" id="3.40.50.1000">
    <property type="entry name" value="HAD superfamily/HAD-like"/>
    <property type="match status" value="1"/>
</dbReference>
<dbReference type="InterPro" id="IPR023214">
    <property type="entry name" value="HAD_sf"/>
</dbReference>
<dbReference type="RefSeq" id="WP_054401381.1">
    <property type="nucleotide sequence ID" value="NZ_LIUT01000001.1"/>
</dbReference>
<evidence type="ECO:0000313" key="1">
    <source>
        <dbReference type="EMBL" id="KOR88327.1"/>
    </source>
</evidence>
<sequence>MFEMLIPKLRVNTVFDINLEELYKQGYRGIITDLDNTLVGAKAPLATPELVDWFKKVKEIGFQLIIVSNNQLERVSKFATPLDIQFVHKARKPSNTPFRKAMSMMELAPEKTVVVGDQMLTDVYGGNRLGLYTVLVMPIAIHDEGWFTRMVNRRVERIALTRLRKKGLWMEEEPKL</sequence>
<dbReference type="InterPro" id="IPR006549">
    <property type="entry name" value="HAD-SF_hydro_IIIA"/>
</dbReference>
<dbReference type="NCBIfam" id="TIGR01662">
    <property type="entry name" value="HAD-SF-IIIA"/>
    <property type="match status" value="1"/>
</dbReference>
<dbReference type="InterPro" id="IPR010021">
    <property type="entry name" value="PGPP1/Gep4"/>
</dbReference>
<proteinExistence type="predicted"/>
<dbReference type="NCBIfam" id="TIGR01668">
    <property type="entry name" value="YqeG_hyp_ppase"/>
    <property type="match status" value="1"/>
</dbReference>
<dbReference type="AlphaFoldDB" id="A0A0M1P1Q4"/>
<dbReference type="PANTHER" id="PTHR19288">
    <property type="entry name" value="4-NITROPHENYLPHOSPHATASE-RELATED"/>
    <property type="match status" value="1"/>
</dbReference>
<dbReference type="PATRIC" id="fig|1705565.3.peg.2608"/>
<reference evidence="2" key="1">
    <citation type="submission" date="2015-08" db="EMBL/GenBank/DDBJ databases">
        <title>Genome sequencing project for genomic taxonomy and phylogenomics of Bacillus-like bacteria.</title>
        <authorList>
            <person name="Liu B."/>
            <person name="Wang J."/>
            <person name="Zhu Y."/>
            <person name="Liu G."/>
            <person name="Chen Q."/>
            <person name="Chen Z."/>
            <person name="Lan J."/>
            <person name="Che J."/>
            <person name="Ge C."/>
            <person name="Shi H."/>
            <person name="Pan Z."/>
            <person name="Liu X."/>
        </authorList>
    </citation>
    <scope>NUCLEOTIDE SEQUENCE [LARGE SCALE GENOMIC DNA]</scope>
    <source>
        <strain evidence="2">FJAT-22460</strain>
    </source>
</reference>
<protein>
    <recommendedName>
        <fullName evidence="3">HAD family hydrolase</fullName>
    </recommendedName>
</protein>
<accession>A0A0M1P1Q4</accession>
<dbReference type="PANTHER" id="PTHR19288:SF25">
    <property type="entry name" value="PHOSPHATIDYLGLYCEROPHOSPHATASE GEP4, MITOCHONDRIAL"/>
    <property type="match status" value="1"/>
</dbReference>
<dbReference type="InterPro" id="IPR036412">
    <property type="entry name" value="HAD-like_sf"/>
</dbReference>
<dbReference type="SUPFAM" id="SSF56784">
    <property type="entry name" value="HAD-like"/>
    <property type="match status" value="1"/>
</dbReference>
<evidence type="ECO:0008006" key="3">
    <source>
        <dbReference type="Google" id="ProtNLM"/>
    </source>
</evidence>
<keyword evidence="2" id="KW-1185">Reference proteome</keyword>
<organism evidence="1 2">
    <name type="scientific">Paenibacillus solani</name>
    <dbReference type="NCBI Taxonomy" id="1705565"/>
    <lineage>
        <taxon>Bacteria</taxon>
        <taxon>Bacillati</taxon>
        <taxon>Bacillota</taxon>
        <taxon>Bacilli</taxon>
        <taxon>Bacillales</taxon>
        <taxon>Paenibacillaceae</taxon>
        <taxon>Paenibacillus</taxon>
    </lineage>
</organism>
<dbReference type="GO" id="GO:0005737">
    <property type="term" value="C:cytoplasm"/>
    <property type="evidence" value="ECO:0007669"/>
    <property type="project" value="TreeGrafter"/>
</dbReference>
<dbReference type="Proteomes" id="UP000036932">
    <property type="component" value="Unassembled WGS sequence"/>
</dbReference>